<reference evidence="8 9" key="1">
    <citation type="submission" date="2024-04" db="EMBL/GenBank/DDBJ databases">
        <title>Isolation of an actinomycete strain from pig manure.</title>
        <authorList>
            <person name="Gong T."/>
            <person name="Yu Z."/>
            <person name="An M."/>
            <person name="Wei C."/>
            <person name="Yang W."/>
            <person name="Liu L."/>
        </authorList>
    </citation>
    <scope>NUCLEOTIDE SEQUENCE [LARGE SCALE GENOMIC DNA]</scope>
    <source>
        <strain evidence="8 9">ZF39</strain>
    </source>
</reference>
<dbReference type="InterPro" id="IPR036393">
    <property type="entry name" value="AceGlu_kinase-like_sf"/>
</dbReference>
<dbReference type="SUPFAM" id="SSF55729">
    <property type="entry name" value="Acyl-CoA N-acyltransferases (Nat)"/>
    <property type="match status" value="1"/>
</dbReference>
<evidence type="ECO:0000256" key="2">
    <source>
        <dbReference type="ARBA" id="ARBA00009145"/>
    </source>
</evidence>
<keyword evidence="4 8" id="KW-0808">Transferase</keyword>
<feature type="domain" description="N-acetyltransferase" evidence="7">
    <location>
        <begin position="314"/>
        <end position="460"/>
    </location>
</feature>
<dbReference type="PIRSF" id="PIRSF000423">
    <property type="entry name" value="ArgA"/>
    <property type="match status" value="1"/>
</dbReference>
<evidence type="ECO:0000313" key="9">
    <source>
        <dbReference type="Proteomes" id="UP001442841"/>
    </source>
</evidence>
<dbReference type="InterPro" id="IPR016181">
    <property type="entry name" value="Acyl_CoA_acyltransferase"/>
</dbReference>
<comment type="catalytic activity">
    <reaction evidence="6">
        <text>L-glutamate + acetyl-CoA = N-acetyl-L-glutamate + CoA + H(+)</text>
        <dbReference type="Rhea" id="RHEA:24292"/>
        <dbReference type="ChEBI" id="CHEBI:15378"/>
        <dbReference type="ChEBI" id="CHEBI:29985"/>
        <dbReference type="ChEBI" id="CHEBI:44337"/>
        <dbReference type="ChEBI" id="CHEBI:57287"/>
        <dbReference type="ChEBI" id="CHEBI:57288"/>
        <dbReference type="EC" id="2.3.1.1"/>
    </reaction>
</comment>
<dbReference type="InterPro" id="IPR000182">
    <property type="entry name" value="GNAT_dom"/>
</dbReference>
<evidence type="ECO:0000256" key="6">
    <source>
        <dbReference type="ARBA" id="ARBA00048372"/>
    </source>
</evidence>
<sequence length="460" mass="49914">MSNDAGPATWARTGDTTSGEPFVHALRSAGPYIHGHHGRTFVIAIPGEICALDDTDRLLSDVALLVRLGVKVVLVHGARPQIESELSLRGIESRFSGDLRITDDATMQAVRAAIGILRTDIEARLAASMETGSPMSRVPLKVVGGTWVTAQPVGVRDGVDHQLTGKVRKVDIAEIRTVLEGDRIALLSPLGYSPTGETFNLRNAEVAQAVATGLGADKLIFVMESEPVTWRLRTPGGDAGQMPLSRAEQLLAAESRQEELTPEDRNCVRAGLAAARNGVRRVHFIGTDGASPLLRELYTRDGCGLMVSADDDYESTRRARIDDVQGILTLIRPLEEAGILRPRSREQIELDIDEFSVMVRDGMVIACYALIEYAEESAGEFSCVATHPDYQGRGLAAAMLRHARIAAKERGLSRLFVLTTQTPAWFVEHGFTAGTVTDLPARRRSGYNPARNSLVLTHPL</sequence>
<protein>
    <recommendedName>
        <fullName evidence="3">amino-acid N-acetyltransferase</fullName>
        <ecNumber evidence="3">2.3.1.1</ecNumber>
    </recommendedName>
</protein>
<dbReference type="PANTHER" id="PTHR30602:SF12">
    <property type="entry name" value="AMINO-ACID ACETYLTRANSFERASE NAGS1, CHLOROPLASTIC-RELATED"/>
    <property type="match status" value="1"/>
</dbReference>
<dbReference type="Pfam" id="PF13508">
    <property type="entry name" value="Acetyltransf_7"/>
    <property type="match status" value="1"/>
</dbReference>
<evidence type="ECO:0000259" key="7">
    <source>
        <dbReference type="PROSITE" id="PS51186"/>
    </source>
</evidence>
<dbReference type="Gene3D" id="3.40.1160.10">
    <property type="entry name" value="Acetylglutamate kinase-like"/>
    <property type="match status" value="1"/>
</dbReference>
<dbReference type="InterPro" id="IPR001048">
    <property type="entry name" value="Asp/Glu/Uridylate_kinase"/>
</dbReference>
<evidence type="ECO:0000256" key="3">
    <source>
        <dbReference type="ARBA" id="ARBA00012697"/>
    </source>
</evidence>
<evidence type="ECO:0000256" key="5">
    <source>
        <dbReference type="ARBA" id="ARBA00023315"/>
    </source>
</evidence>
<evidence type="ECO:0000313" key="8">
    <source>
        <dbReference type="EMBL" id="XAN08966.1"/>
    </source>
</evidence>
<dbReference type="SUPFAM" id="SSF53633">
    <property type="entry name" value="Carbamate kinase-like"/>
    <property type="match status" value="1"/>
</dbReference>
<dbReference type="NCBIfam" id="TIGR01890">
    <property type="entry name" value="N-Ac-Glu-synth"/>
    <property type="match status" value="1"/>
</dbReference>
<dbReference type="PROSITE" id="PS51186">
    <property type="entry name" value="GNAT"/>
    <property type="match status" value="1"/>
</dbReference>
<dbReference type="InterPro" id="IPR010167">
    <property type="entry name" value="NH2A_AcTrfase"/>
</dbReference>
<evidence type="ECO:0000256" key="4">
    <source>
        <dbReference type="ARBA" id="ARBA00022679"/>
    </source>
</evidence>
<comment type="pathway">
    <text evidence="1">Amino-acid biosynthesis; L-arginine biosynthesis; N(2)-acetyl-L-ornithine from L-glutamate: step 1/4.</text>
</comment>
<dbReference type="RefSeq" id="WP_425310400.1">
    <property type="nucleotide sequence ID" value="NZ_CP154795.1"/>
</dbReference>
<dbReference type="EC" id="2.3.1.1" evidence="3"/>
<dbReference type="PANTHER" id="PTHR30602">
    <property type="entry name" value="AMINO-ACID ACETYLTRANSFERASE"/>
    <property type="match status" value="1"/>
</dbReference>
<dbReference type="Gene3D" id="3.40.630.30">
    <property type="match status" value="1"/>
</dbReference>
<dbReference type="Proteomes" id="UP001442841">
    <property type="component" value="Chromosome"/>
</dbReference>
<dbReference type="EMBL" id="CP154795">
    <property type="protein sequence ID" value="XAN08966.1"/>
    <property type="molecule type" value="Genomic_DNA"/>
</dbReference>
<gene>
    <name evidence="8" type="primary">argA</name>
    <name evidence="8" type="ORF">AADG42_17175</name>
</gene>
<proteinExistence type="inferred from homology"/>
<dbReference type="Pfam" id="PF00696">
    <property type="entry name" value="AA_kinase"/>
    <property type="match status" value="1"/>
</dbReference>
<dbReference type="CDD" id="cd04301">
    <property type="entry name" value="NAT_SF"/>
    <property type="match status" value="1"/>
</dbReference>
<accession>A0ABZ3FSA3</accession>
<organism evidence="8 9">
    <name type="scientific">Ammonicoccus fulvus</name>
    <dbReference type="NCBI Taxonomy" id="3138240"/>
    <lineage>
        <taxon>Bacteria</taxon>
        <taxon>Bacillati</taxon>
        <taxon>Actinomycetota</taxon>
        <taxon>Actinomycetes</taxon>
        <taxon>Propionibacteriales</taxon>
        <taxon>Propionibacteriaceae</taxon>
        <taxon>Ammonicoccus</taxon>
    </lineage>
</organism>
<evidence type="ECO:0000256" key="1">
    <source>
        <dbReference type="ARBA" id="ARBA00004925"/>
    </source>
</evidence>
<keyword evidence="9" id="KW-1185">Reference proteome</keyword>
<dbReference type="HAMAP" id="MF_01105">
    <property type="entry name" value="N_acetyl_glu_synth"/>
    <property type="match status" value="1"/>
</dbReference>
<name>A0ABZ3FSA3_9ACTN</name>
<comment type="similarity">
    <text evidence="2">Belongs to the acetyltransferase family. ArgA subfamily.</text>
</comment>
<dbReference type="NCBIfam" id="NF003641">
    <property type="entry name" value="PRK05279.1"/>
    <property type="match status" value="1"/>
</dbReference>
<dbReference type="GO" id="GO:0016746">
    <property type="term" value="F:acyltransferase activity"/>
    <property type="evidence" value="ECO:0007669"/>
    <property type="project" value="UniProtKB-KW"/>
</dbReference>
<keyword evidence="5 8" id="KW-0012">Acyltransferase</keyword>